<name>A0AAE1TMU2_9EUCA</name>
<feature type="non-terminal residue" evidence="1">
    <location>
        <position position="1"/>
    </location>
</feature>
<protein>
    <submittedName>
        <fullName evidence="1">Uncharacterized protein</fullName>
    </submittedName>
</protein>
<organism evidence="1 2">
    <name type="scientific">Petrolisthes manimaculis</name>
    <dbReference type="NCBI Taxonomy" id="1843537"/>
    <lineage>
        <taxon>Eukaryota</taxon>
        <taxon>Metazoa</taxon>
        <taxon>Ecdysozoa</taxon>
        <taxon>Arthropoda</taxon>
        <taxon>Crustacea</taxon>
        <taxon>Multicrustacea</taxon>
        <taxon>Malacostraca</taxon>
        <taxon>Eumalacostraca</taxon>
        <taxon>Eucarida</taxon>
        <taxon>Decapoda</taxon>
        <taxon>Pleocyemata</taxon>
        <taxon>Anomura</taxon>
        <taxon>Galatheoidea</taxon>
        <taxon>Porcellanidae</taxon>
        <taxon>Petrolisthes</taxon>
    </lineage>
</organism>
<keyword evidence="2" id="KW-1185">Reference proteome</keyword>
<reference evidence="1" key="1">
    <citation type="submission" date="2023-11" db="EMBL/GenBank/DDBJ databases">
        <title>Genome assemblies of two species of porcelain crab, Petrolisthes cinctipes and Petrolisthes manimaculis (Anomura: Porcellanidae).</title>
        <authorList>
            <person name="Angst P."/>
        </authorList>
    </citation>
    <scope>NUCLEOTIDE SEQUENCE</scope>
    <source>
        <strain evidence="1">PB745_02</strain>
        <tissue evidence="1">Gill</tissue>
    </source>
</reference>
<evidence type="ECO:0000313" key="2">
    <source>
        <dbReference type="Proteomes" id="UP001292094"/>
    </source>
</evidence>
<comment type="caution">
    <text evidence="1">The sequence shown here is derived from an EMBL/GenBank/DDBJ whole genome shotgun (WGS) entry which is preliminary data.</text>
</comment>
<proteinExistence type="predicted"/>
<dbReference type="EMBL" id="JAWZYT010005349">
    <property type="protein sequence ID" value="KAK4290841.1"/>
    <property type="molecule type" value="Genomic_DNA"/>
</dbReference>
<accession>A0AAE1TMU2</accession>
<dbReference type="Proteomes" id="UP001292094">
    <property type="component" value="Unassembled WGS sequence"/>
</dbReference>
<dbReference type="AlphaFoldDB" id="A0AAE1TMU2"/>
<sequence length="117" mass="13426">NVNNEVPESFNTLVTYLRIPEEGQKLEGTLNHHFDSKLCNHRDLLHLHVHTFSSLLPIHTHYTSFNTPCTTVEGGGKAVLDEAEHGTENERYRTWRTNNTLERVQFNVMDSSHDAGR</sequence>
<gene>
    <name evidence="1" type="ORF">Pmani_036288</name>
</gene>
<evidence type="ECO:0000313" key="1">
    <source>
        <dbReference type="EMBL" id="KAK4290841.1"/>
    </source>
</evidence>